<dbReference type="Gene3D" id="3.10.450.50">
    <property type="match status" value="1"/>
</dbReference>
<keyword evidence="3" id="KW-1185">Reference proteome</keyword>
<dbReference type="OrthoDB" id="1633822at2"/>
<evidence type="ECO:0000313" key="2">
    <source>
        <dbReference type="EMBL" id="TCN90283.1"/>
    </source>
</evidence>
<dbReference type="GO" id="GO:0016853">
    <property type="term" value="F:isomerase activity"/>
    <property type="evidence" value="ECO:0007669"/>
    <property type="project" value="UniProtKB-KW"/>
</dbReference>
<dbReference type="SUPFAM" id="SSF54427">
    <property type="entry name" value="NTF2-like"/>
    <property type="match status" value="1"/>
</dbReference>
<name>A0A4R2FML1_9GAMM</name>
<reference evidence="2 3" key="1">
    <citation type="submission" date="2019-03" db="EMBL/GenBank/DDBJ databases">
        <title>Freshwater and sediment microbial communities from various areas in North America, analyzing microbe dynamics in response to fracking.</title>
        <authorList>
            <person name="Lamendella R."/>
        </authorList>
    </citation>
    <scope>NUCLEOTIDE SEQUENCE [LARGE SCALE GENOMIC DNA]</scope>
    <source>
        <strain evidence="2 3">74A</strain>
    </source>
</reference>
<evidence type="ECO:0000313" key="3">
    <source>
        <dbReference type="Proteomes" id="UP000294832"/>
    </source>
</evidence>
<proteinExistence type="predicted"/>
<feature type="domain" description="SnoaL-like" evidence="1">
    <location>
        <begin position="13"/>
        <end position="111"/>
    </location>
</feature>
<keyword evidence="2" id="KW-0413">Isomerase</keyword>
<dbReference type="Pfam" id="PF13474">
    <property type="entry name" value="SnoaL_3"/>
    <property type="match status" value="1"/>
</dbReference>
<dbReference type="InterPro" id="IPR037401">
    <property type="entry name" value="SnoaL-like"/>
</dbReference>
<dbReference type="RefSeq" id="WP_133037705.1">
    <property type="nucleotide sequence ID" value="NZ_BMXW01000001.1"/>
</dbReference>
<evidence type="ECO:0000259" key="1">
    <source>
        <dbReference type="Pfam" id="PF13474"/>
    </source>
</evidence>
<organism evidence="2 3">
    <name type="scientific">Shewanella fodinae</name>
    <dbReference type="NCBI Taxonomy" id="552357"/>
    <lineage>
        <taxon>Bacteria</taxon>
        <taxon>Pseudomonadati</taxon>
        <taxon>Pseudomonadota</taxon>
        <taxon>Gammaproteobacteria</taxon>
        <taxon>Alteromonadales</taxon>
        <taxon>Shewanellaceae</taxon>
        <taxon>Shewanella</taxon>
    </lineage>
</organism>
<protein>
    <submittedName>
        <fullName evidence="2">Ketosteroid isomerase-like protein</fullName>
    </submittedName>
</protein>
<dbReference type="EMBL" id="SLWF01000002">
    <property type="protein sequence ID" value="TCN90283.1"/>
    <property type="molecule type" value="Genomic_DNA"/>
</dbReference>
<dbReference type="AlphaFoldDB" id="A0A4R2FML1"/>
<comment type="caution">
    <text evidence="2">The sequence shown here is derived from an EMBL/GenBank/DDBJ whole genome shotgun (WGS) entry which is preliminary data.</text>
</comment>
<sequence>MAQHPVEQQIAMADKAIMAEDFDTLMQFYAADALLVIKPGMNASGKAQIRKAFEAIAGYFEHSLQVTQAGMVLLPAGDTVLALARTMVSANNLPATERQATYVFRLIDGQWLCVIDNSYGHALLTETA</sequence>
<dbReference type="Proteomes" id="UP000294832">
    <property type="component" value="Unassembled WGS sequence"/>
</dbReference>
<accession>A0A4R2FML1</accession>
<dbReference type="InterPro" id="IPR032710">
    <property type="entry name" value="NTF2-like_dom_sf"/>
</dbReference>
<gene>
    <name evidence="2" type="ORF">EDC91_102200</name>
</gene>